<feature type="compositionally biased region" description="Basic and acidic residues" evidence="1">
    <location>
        <begin position="103"/>
        <end position="115"/>
    </location>
</feature>
<feature type="region of interest" description="Disordered" evidence="1">
    <location>
        <begin position="531"/>
        <end position="570"/>
    </location>
</feature>
<dbReference type="STRING" id="1054147.F4PP69"/>
<evidence type="ECO:0000256" key="1">
    <source>
        <dbReference type="SAM" id="MobiDB-lite"/>
    </source>
</evidence>
<name>F4PP69_CACFS</name>
<feature type="region of interest" description="Disordered" evidence="1">
    <location>
        <begin position="93"/>
        <end position="115"/>
    </location>
</feature>
<evidence type="ECO:0000313" key="3">
    <source>
        <dbReference type="Proteomes" id="UP000007797"/>
    </source>
</evidence>
<dbReference type="EMBL" id="GL883009">
    <property type="protein sequence ID" value="EGG22182.1"/>
    <property type="molecule type" value="Genomic_DNA"/>
</dbReference>
<sequence length="570" mass="66046">MSLLRSTTTTTTRRLCKSSISYYSNHNHVYTNNNNNNNNNSSSRYYSTTTTGQTEHTVKEEKPGLKGFMESLKVFGETVSTSKKPMIMSMSDLESSYNNQNNREQEGRGGEGEEQIKKIKNKQDYGYSEQDQVFKEAVKIGHKKVLVEYAKRVKALDGSLEATEIIVNAFVQHRKQHNISVFVDQDDEENDHYVLIKQENPNSNDNNNNNIAEQDEDRLVQVHLPRLFKHLIVRLIHHRYPINDLCQFLESVGAEKTMAPFKPVFKTEKPAYIYYLAKVMKAYGADLTIGSREHSLYVRALFLINQTDLALEEFEKVDPQRVTWFYLETMMELFIQSNRIPEAKKLLLQLRPMKTSDTYAYAAIDLSLALGKPKLAADYIAYAIQKGYFISCERAQDTLYTLGQFGEYDVADRLFSVLEKRAQEKRSLEDEGGSVNTRSNSFSRETLLSMMVNVYSKHPNRDKNASFQKYNKMLFSTRTAFIAKSLTLTKSPPNIHVINNPEILFKPEYLDPNYPVLMRVLVQDQYDKSKPNINYTRRNYYNKDNNDNNNKDNNYNKDNINNNINKQKEQ</sequence>
<dbReference type="AlphaFoldDB" id="F4PP69"/>
<dbReference type="OrthoDB" id="10599365at2759"/>
<gene>
    <name evidence="2" type="ORF">DFA_04300</name>
</gene>
<reference evidence="3" key="1">
    <citation type="journal article" date="2011" name="Genome Res.">
        <title>Phylogeny-wide analysis of social amoeba genomes highlights ancient origins for complex intercellular communication.</title>
        <authorList>
            <person name="Heidel A.J."/>
            <person name="Lawal H.M."/>
            <person name="Felder M."/>
            <person name="Schilde C."/>
            <person name="Helps N.R."/>
            <person name="Tunggal B."/>
            <person name="Rivero F."/>
            <person name="John U."/>
            <person name="Schleicher M."/>
            <person name="Eichinger L."/>
            <person name="Platzer M."/>
            <person name="Noegel A.A."/>
            <person name="Schaap P."/>
            <person name="Gloeckner G."/>
        </authorList>
    </citation>
    <scope>NUCLEOTIDE SEQUENCE [LARGE SCALE GENOMIC DNA]</scope>
    <source>
        <strain evidence="3">SH3</strain>
    </source>
</reference>
<keyword evidence="3" id="KW-1185">Reference proteome</keyword>
<dbReference type="KEGG" id="dfa:DFA_04300"/>
<dbReference type="Proteomes" id="UP000007797">
    <property type="component" value="Unassembled WGS sequence"/>
</dbReference>
<dbReference type="PANTHER" id="PTHR16148">
    <property type="entry name" value="NF-KAPPA-B-REPRESSING FACTOR-RELATED"/>
    <property type="match status" value="1"/>
</dbReference>
<evidence type="ECO:0000313" key="2">
    <source>
        <dbReference type="EMBL" id="EGG22182.1"/>
    </source>
</evidence>
<dbReference type="GeneID" id="14874657"/>
<dbReference type="RefSeq" id="XP_004360033.1">
    <property type="nucleotide sequence ID" value="XM_004359976.1"/>
</dbReference>
<feature type="region of interest" description="Disordered" evidence="1">
    <location>
        <begin position="30"/>
        <end position="60"/>
    </location>
</feature>
<proteinExistence type="predicted"/>
<organism evidence="2 3">
    <name type="scientific">Cavenderia fasciculata</name>
    <name type="common">Slime mold</name>
    <name type="synonym">Dictyostelium fasciculatum</name>
    <dbReference type="NCBI Taxonomy" id="261658"/>
    <lineage>
        <taxon>Eukaryota</taxon>
        <taxon>Amoebozoa</taxon>
        <taxon>Evosea</taxon>
        <taxon>Eumycetozoa</taxon>
        <taxon>Dictyostelia</taxon>
        <taxon>Acytosteliales</taxon>
        <taxon>Cavenderiaceae</taxon>
        <taxon>Cavenderia</taxon>
    </lineage>
</organism>
<protein>
    <submittedName>
        <fullName evidence="2">Uncharacterized protein</fullName>
    </submittedName>
</protein>
<feature type="compositionally biased region" description="Low complexity" evidence="1">
    <location>
        <begin position="551"/>
        <end position="570"/>
    </location>
</feature>
<dbReference type="PANTHER" id="PTHR16148:SF14">
    <property type="entry name" value="MYND-TYPE DOMAIN-CONTAINING PROTEIN"/>
    <property type="match status" value="1"/>
</dbReference>
<feature type="compositionally biased region" description="Low complexity" evidence="1">
    <location>
        <begin position="30"/>
        <end position="51"/>
    </location>
</feature>
<accession>F4PP69</accession>